<sequence>MENRDRTFKTGESVSIAGEYESEAGKKMQYKEGDLFEACPATGNNTNWRRCLVQ</sequence>
<reference evidence="2" key="1">
    <citation type="journal article" date="2019" name="Int. J. Syst. Evol. Microbiol.">
        <title>The Global Catalogue of Microorganisms (GCM) 10K type strain sequencing project: providing services to taxonomists for standard genome sequencing and annotation.</title>
        <authorList>
            <consortium name="The Broad Institute Genomics Platform"/>
            <consortium name="The Broad Institute Genome Sequencing Center for Infectious Disease"/>
            <person name="Wu L."/>
            <person name="Ma J."/>
        </authorList>
    </citation>
    <scope>NUCLEOTIDE SEQUENCE [LARGE SCALE GENOMIC DNA]</scope>
    <source>
        <strain evidence="2">CCUG 61889</strain>
    </source>
</reference>
<dbReference type="RefSeq" id="WP_377918332.1">
    <property type="nucleotide sequence ID" value="NZ_JBHRZT010000072.1"/>
</dbReference>
<evidence type="ECO:0000313" key="2">
    <source>
        <dbReference type="Proteomes" id="UP001595752"/>
    </source>
</evidence>
<dbReference type="Proteomes" id="UP001595752">
    <property type="component" value="Unassembled WGS sequence"/>
</dbReference>
<gene>
    <name evidence="1" type="ORF">ACFOU2_21765</name>
</gene>
<proteinExistence type="predicted"/>
<keyword evidence="2" id="KW-1185">Reference proteome</keyword>
<evidence type="ECO:0000313" key="1">
    <source>
        <dbReference type="EMBL" id="MFC3885957.1"/>
    </source>
</evidence>
<protein>
    <recommendedName>
        <fullName evidence="3">YjzC-like protein</fullName>
    </recommendedName>
</protein>
<accession>A0ABV8B9Y4</accession>
<organism evidence="1 2">
    <name type="scientific">Bacillus songklensis</name>
    <dbReference type="NCBI Taxonomy" id="1069116"/>
    <lineage>
        <taxon>Bacteria</taxon>
        <taxon>Bacillati</taxon>
        <taxon>Bacillota</taxon>
        <taxon>Bacilli</taxon>
        <taxon>Bacillales</taxon>
        <taxon>Bacillaceae</taxon>
        <taxon>Bacillus</taxon>
    </lineage>
</organism>
<dbReference type="EMBL" id="JBHRZT010000072">
    <property type="protein sequence ID" value="MFC3885957.1"/>
    <property type="molecule type" value="Genomic_DNA"/>
</dbReference>
<evidence type="ECO:0008006" key="3">
    <source>
        <dbReference type="Google" id="ProtNLM"/>
    </source>
</evidence>
<comment type="caution">
    <text evidence="1">The sequence shown here is derived from an EMBL/GenBank/DDBJ whole genome shotgun (WGS) entry which is preliminary data.</text>
</comment>
<name>A0ABV8B9Y4_9BACI</name>